<dbReference type="PANTHER" id="PTHR38700">
    <property type="entry name" value="YALI0E22418P"/>
    <property type="match status" value="1"/>
</dbReference>
<feature type="region of interest" description="Disordered" evidence="1">
    <location>
        <begin position="669"/>
        <end position="694"/>
    </location>
</feature>
<dbReference type="AlphaFoldDB" id="A0A1B8GLE7"/>
<dbReference type="PANTHER" id="PTHR38700:SF1">
    <property type="entry name" value="PH DOMAIN-CONTAINING PROTEIN"/>
    <property type="match status" value="1"/>
</dbReference>
<dbReference type="OrthoDB" id="6235964at2759"/>
<dbReference type="SUPFAM" id="SSF54236">
    <property type="entry name" value="Ubiquitin-like"/>
    <property type="match status" value="1"/>
</dbReference>
<feature type="region of interest" description="Disordered" evidence="1">
    <location>
        <begin position="1"/>
        <end position="138"/>
    </location>
</feature>
<keyword evidence="3" id="KW-1185">Reference proteome</keyword>
<reference evidence="3" key="2">
    <citation type="journal article" date="2018" name="Nat. Commun.">
        <title>Extreme sensitivity to ultraviolet light in the fungal pathogen causing white-nose syndrome of bats.</title>
        <authorList>
            <person name="Palmer J.M."/>
            <person name="Drees K.P."/>
            <person name="Foster J.T."/>
            <person name="Lindner D.L."/>
        </authorList>
    </citation>
    <scope>NUCLEOTIDE SEQUENCE [LARGE SCALE GENOMIC DNA]</scope>
    <source>
        <strain evidence="3">UAMH 10579</strain>
    </source>
</reference>
<feature type="region of interest" description="Disordered" evidence="1">
    <location>
        <begin position="490"/>
        <end position="562"/>
    </location>
</feature>
<gene>
    <name evidence="2" type="ORF">VE01_05388</name>
</gene>
<feature type="compositionally biased region" description="Gly residues" evidence="1">
    <location>
        <begin position="669"/>
        <end position="679"/>
    </location>
</feature>
<evidence type="ECO:0000313" key="2">
    <source>
        <dbReference type="EMBL" id="OBT96608.1"/>
    </source>
</evidence>
<dbReference type="CDD" id="cd22249">
    <property type="entry name" value="UDM1_RNF168_RNF169-like"/>
    <property type="match status" value="1"/>
</dbReference>
<name>A0A1B8GLE7_9PEZI</name>
<evidence type="ECO:0008006" key="4">
    <source>
        <dbReference type="Google" id="ProtNLM"/>
    </source>
</evidence>
<sequence>MATITDSAPAPAVQAPAKYSRYRSVRKANTAAMATPAPPPATQPEGGIAQRSMSRYRRRAATQDAHATPLPTRNVPAGAIPQDHLGRRDDKTTHVPSPRSPSPPPTPLSPQEEEARLRRAHERTQAQRLERQKADEEEAHRLLAEQKRKDLERLEITLAAAVAAPRPLSPTPVSASSAGKFKIFGRKKSSAKVTATPPGSGGKAETKVETRSTSDEMSGRRVEAAMVGMDAPVSAVNAGERRVLIRFKQASINLPVTPTTTAQELIYSATNILSGSVTPDSAILRESYASAGVERRIRRYERVRDIMNSWDRDTQNALVLSGSDSPRHDTDLWPHSAPRRRPDQFSAQLHHSHKPGRWIKSYITLLPSGQLYAHRKSGGKLSDKDALALCHISDFDVYVPVPSQLRKLAPPKKHCCAIKSQQKATMFLSAENFVHFFCTDDAFTADAFQSAVQRWRSWYLVSTMARAATSKTSPTSTPYTLGSFEPLAVSIPSTTSPDPTSAPPDRQIPFHLRNSLLPPLATRDRDSPPAPDETFSPTSLLGPTYSQRARQAAARDLAGGGSANPDFGAGPFIAGPSLLNTAISPIDNSAAGSAGAGASSGLKRGLSTRSTRSRAGTMVGSAGDAPPVPGIPAPLLDFKTGFVEAPQWRGEGKGRGVEAPRGVPLVEVAGGGAGGVGEGWRGRGRCLDGRKGGG</sequence>
<dbReference type="EMBL" id="KV460227">
    <property type="protein sequence ID" value="OBT96608.1"/>
    <property type="molecule type" value="Genomic_DNA"/>
</dbReference>
<feature type="compositionally biased region" description="Basic and acidic residues" evidence="1">
    <location>
        <begin position="204"/>
        <end position="219"/>
    </location>
</feature>
<feature type="compositionally biased region" description="Polar residues" evidence="1">
    <location>
        <begin position="535"/>
        <end position="546"/>
    </location>
</feature>
<feature type="compositionally biased region" description="Basic and acidic residues" evidence="1">
    <location>
        <begin position="113"/>
        <end position="138"/>
    </location>
</feature>
<organism evidence="2 3">
    <name type="scientific">Pseudogymnoascus verrucosus</name>
    <dbReference type="NCBI Taxonomy" id="342668"/>
    <lineage>
        <taxon>Eukaryota</taxon>
        <taxon>Fungi</taxon>
        <taxon>Dikarya</taxon>
        <taxon>Ascomycota</taxon>
        <taxon>Pezizomycotina</taxon>
        <taxon>Leotiomycetes</taxon>
        <taxon>Thelebolales</taxon>
        <taxon>Thelebolaceae</taxon>
        <taxon>Pseudogymnoascus</taxon>
    </lineage>
</organism>
<dbReference type="STRING" id="342668.A0A1B8GLE7"/>
<feature type="region of interest" description="Disordered" evidence="1">
    <location>
        <begin position="188"/>
        <end position="219"/>
    </location>
</feature>
<feature type="compositionally biased region" description="Low complexity" evidence="1">
    <location>
        <begin position="492"/>
        <end position="505"/>
    </location>
</feature>
<reference evidence="2 3" key="1">
    <citation type="submission" date="2016-03" db="EMBL/GenBank/DDBJ databases">
        <title>Comparative genomics of Pseudogymnoascus destructans, the fungus causing white-nose syndrome of bats.</title>
        <authorList>
            <person name="Palmer J.M."/>
            <person name="Drees K.P."/>
            <person name="Foster J.T."/>
            <person name="Lindner D.L."/>
        </authorList>
    </citation>
    <scope>NUCLEOTIDE SEQUENCE [LARGE SCALE GENOMIC DNA]</scope>
    <source>
        <strain evidence="2 3">UAMH 10579</strain>
    </source>
</reference>
<dbReference type="Gene3D" id="2.30.29.30">
    <property type="entry name" value="Pleckstrin-homology domain (PH domain)/Phosphotyrosine-binding domain (PTB)"/>
    <property type="match status" value="1"/>
</dbReference>
<feature type="compositionally biased region" description="Pro residues" evidence="1">
    <location>
        <begin position="98"/>
        <end position="108"/>
    </location>
</feature>
<feature type="compositionally biased region" description="Basic and acidic residues" evidence="1">
    <location>
        <begin position="84"/>
        <end position="93"/>
    </location>
</feature>
<evidence type="ECO:0000256" key="1">
    <source>
        <dbReference type="SAM" id="MobiDB-lite"/>
    </source>
</evidence>
<feature type="region of interest" description="Disordered" evidence="1">
    <location>
        <begin position="319"/>
        <end position="341"/>
    </location>
</feature>
<accession>A0A1B8GLE7</accession>
<proteinExistence type="predicted"/>
<protein>
    <recommendedName>
        <fullName evidence="4">PH domain-containing protein</fullName>
    </recommendedName>
</protein>
<dbReference type="InterPro" id="IPR011993">
    <property type="entry name" value="PH-like_dom_sf"/>
</dbReference>
<dbReference type="GeneID" id="28838774"/>
<feature type="compositionally biased region" description="Low complexity" evidence="1">
    <location>
        <begin position="590"/>
        <end position="601"/>
    </location>
</feature>
<dbReference type="Gene3D" id="3.10.20.90">
    <property type="entry name" value="Phosphatidylinositol 3-kinase Catalytic Subunit, Chain A, domain 1"/>
    <property type="match status" value="1"/>
</dbReference>
<dbReference type="Proteomes" id="UP000091956">
    <property type="component" value="Unassembled WGS sequence"/>
</dbReference>
<dbReference type="RefSeq" id="XP_018130341.1">
    <property type="nucleotide sequence ID" value="XM_018274852.2"/>
</dbReference>
<dbReference type="InterPro" id="IPR029071">
    <property type="entry name" value="Ubiquitin-like_domsf"/>
</dbReference>
<feature type="region of interest" description="Disordered" evidence="1">
    <location>
        <begin position="590"/>
        <end position="628"/>
    </location>
</feature>
<feature type="compositionally biased region" description="Basic and acidic residues" evidence="1">
    <location>
        <begin position="685"/>
        <end position="694"/>
    </location>
</feature>
<evidence type="ECO:0000313" key="3">
    <source>
        <dbReference type="Proteomes" id="UP000091956"/>
    </source>
</evidence>